<organism evidence="5 6">
    <name type="scientific">Caulifigura coniformis</name>
    <dbReference type="NCBI Taxonomy" id="2527983"/>
    <lineage>
        <taxon>Bacteria</taxon>
        <taxon>Pseudomonadati</taxon>
        <taxon>Planctomycetota</taxon>
        <taxon>Planctomycetia</taxon>
        <taxon>Planctomycetales</taxon>
        <taxon>Planctomycetaceae</taxon>
        <taxon>Caulifigura</taxon>
    </lineage>
</organism>
<feature type="compositionally biased region" description="Low complexity" evidence="4">
    <location>
        <begin position="83"/>
        <end position="105"/>
    </location>
</feature>
<dbReference type="InterPro" id="IPR000307">
    <property type="entry name" value="Ribosomal_bS16"/>
</dbReference>
<dbReference type="EMBL" id="CP036271">
    <property type="protein sequence ID" value="QDT52400.1"/>
    <property type="molecule type" value="Genomic_DNA"/>
</dbReference>
<feature type="region of interest" description="Disordered" evidence="4">
    <location>
        <begin position="63"/>
        <end position="105"/>
    </location>
</feature>
<dbReference type="FunCoup" id="A0A517S8F8">
    <property type="interactions" value="550"/>
</dbReference>
<evidence type="ECO:0000313" key="6">
    <source>
        <dbReference type="Proteomes" id="UP000315700"/>
    </source>
</evidence>
<evidence type="ECO:0000256" key="4">
    <source>
        <dbReference type="SAM" id="MobiDB-lite"/>
    </source>
</evidence>
<keyword evidence="2" id="KW-0687">Ribonucleoprotein</keyword>
<dbReference type="GO" id="GO:0015935">
    <property type="term" value="C:small ribosomal subunit"/>
    <property type="evidence" value="ECO:0007669"/>
    <property type="project" value="TreeGrafter"/>
</dbReference>
<dbReference type="GO" id="GO:0003735">
    <property type="term" value="F:structural constituent of ribosome"/>
    <property type="evidence" value="ECO:0007669"/>
    <property type="project" value="InterPro"/>
</dbReference>
<evidence type="ECO:0000256" key="2">
    <source>
        <dbReference type="ARBA" id="ARBA00023274"/>
    </source>
</evidence>
<dbReference type="NCBIfam" id="TIGR00002">
    <property type="entry name" value="S16"/>
    <property type="match status" value="1"/>
</dbReference>
<protein>
    <recommendedName>
        <fullName evidence="3">30S ribosomal protein S16</fullName>
    </recommendedName>
</protein>
<dbReference type="Proteomes" id="UP000315700">
    <property type="component" value="Chromosome"/>
</dbReference>
<dbReference type="PANTHER" id="PTHR12919">
    <property type="entry name" value="30S RIBOSOMAL PROTEIN S16"/>
    <property type="match status" value="1"/>
</dbReference>
<sequence length="105" mass="11099">MHQQNARDGKAIEEVGTYDPMVADKSKRVVLKMDRIDHWVSVGAQPSDKVAVLIKKVKTGNFGTAKAPAPMLAPKERPKPAPAEEAPAAEAPATEGEAAEAPAES</sequence>
<reference evidence="5 6" key="1">
    <citation type="submission" date="2019-02" db="EMBL/GenBank/DDBJ databases">
        <title>Deep-cultivation of Planctomycetes and their phenomic and genomic characterization uncovers novel biology.</title>
        <authorList>
            <person name="Wiegand S."/>
            <person name="Jogler M."/>
            <person name="Boedeker C."/>
            <person name="Pinto D."/>
            <person name="Vollmers J."/>
            <person name="Rivas-Marin E."/>
            <person name="Kohn T."/>
            <person name="Peeters S.H."/>
            <person name="Heuer A."/>
            <person name="Rast P."/>
            <person name="Oberbeckmann S."/>
            <person name="Bunk B."/>
            <person name="Jeske O."/>
            <person name="Meyerdierks A."/>
            <person name="Storesund J.E."/>
            <person name="Kallscheuer N."/>
            <person name="Luecker S."/>
            <person name="Lage O.M."/>
            <person name="Pohl T."/>
            <person name="Merkel B.J."/>
            <person name="Hornburger P."/>
            <person name="Mueller R.-W."/>
            <person name="Bruemmer F."/>
            <person name="Labrenz M."/>
            <person name="Spormann A.M."/>
            <person name="Op den Camp H."/>
            <person name="Overmann J."/>
            <person name="Amann R."/>
            <person name="Jetten M.S.M."/>
            <person name="Mascher T."/>
            <person name="Medema M.H."/>
            <person name="Devos D.P."/>
            <person name="Kaster A.-K."/>
            <person name="Ovreas L."/>
            <person name="Rohde M."/>
            <person name="Galperin M.Y."/>
            <person name="Jogler C."/>
        </authorList>
    </citation>
    <scope>NUCLEOTIDE SEQUENCE [LARGE SCALE GENOMIC DNA]</scope>
    <source>
        <strain evidence="5 6">Pan44</strain>
    </source>
</reference>
<dbReference type="GO" id="GO:0005737">
    <property type="term" value="C:cytoplasm"/>
    <property type="evidence" value="ECO:0007669"/>
    <property type="project" value="UniProtKB-ARBA"/>
</dbReference>
<proteinExistence type="predicted"/>
<evidence type="ECO:0000313" key="5">
    <source>
        <dbReference type="EMBL" id="QDT52400.1"/>
    </source>
</evidence>
<gene>
    <name evidence="5" type="primary">rpsP</name>
    <name evidence="5" type="ORF">Pan44_04110</name>
</gene>
<accession>A0A517S8F8</accession>
<keyword evidence="1 5" id="KW-0689">Ribosomal protein</keyword>
<evidence type="ECO:0000256" key="3">
    <source>
        <dbReference type="ARBA" id="ARBA00035310"/>
    </source>
</evidence>
<keyword evidence="6" id="KW-1185">Reference proteome</keyword>
<name>A0A517S8F8_9PLAN</name>
<dbReference type="GO" id="GO:0006412">
    <property type="term" value="P:translation"/>
    <property type="evidence" value="ECO:0007669"/>
    <property type="project" value="InterPro"/>
</dbReference>
<dbReference type="Pfam" id="PF00886">
    <property type="entry name" value="Ribosomal_S16"/>
    <property type="match status" value="1"/>
</dbReference>
<dbReference type="InParanoid" id="A0A517S8F8"/>
<dbReference type="KEGG" id="ccos:Pan44_04110"/>
<evidence type="ECO:0000256" key="1">
    <source>
        <dbReference type="ARBA" id="ARBA00022980"/>
    </source>
</evidence>
<dbReference type="AlphaFoldDB" id="A0A517S8F8"/>
<dbReference type="InterPro" id="IPR023803">
    <property type="entry name" value="Ribosomal_bS16_dom_sf"/>
</dbReference>
<dbReference type="PANTHER" id="PTHR12919:SF20">
    <property type="entry name" value="SMALL RIBOSOMAL SUBUNIT PROTEIN BS16M"/>
    <property type="match status" value="1"/>
</dbReference>
<dbReference type="Gene3D" id="3.30.1320.10">
    <property type="match status" value="1"/>
</dbReference>
<dbReference type="SUPFAM" id="SSF54565">
    <property type="entry name" value="Ribosomal protein S16"/>
    <property type="match status" value="1"/>
</dbReference>